<dbReference type="AlphaFoldDB" id="A0A1E3RL11"/>
<dbReference type="STRING" id="1776.BHQ18_11760"/>
<feature type="transmembrane region" description="Helical" evidence="1">
    <location>
        <begin position="67"/>
        <end position="89"/>
    </location>
</feature>
<evidence type="ECO:0000313" key="3">
    <source>
        <dbReference type="Proteomes" id="UP000094053"/>
    </source>
</evidence>
<sequence>MSTPKARARWMRGGLVGVCSTVMTALAHTVPGAGLPSGSGLAVVLLVCGTVGAAVSRITLEDRRARLSVVAAALGVAQALGHIVLWLGGGHHHSAAPLGLTPAMTAAHLGAAVVLGAAIVAVEYLYVVCASVLQWLRLFATSGVRPPVRKSRRATKVVVAQRIWVASGLGMRAPPVRCATA</sequence>
<keyword evidence="1" id="KW-1133">Transmembrane helix</keyword>
<accession>A0A1E3RL11</accession>
<keyword evidence="3" id="KW-1185">Reference proteome</keyword>
<dbReference type="RefSeq" id="WP_069413781.1">
    <property type="nucleotide sequence ID" value="NZ_JACKUL010000029.1"/>
</dbReference>
<gene>
    <name evidence="2" type="ORF">BHQ18_11760</name>
</gene>
<evidence type="ECO:0000256" key="1">
    <source>
        <dbReference type="SAM" id="Phobius"/>
    </source>
</evidence>
<feature type="transmembrane region" description="Helical" evidence="1">
    <location>
        <begin position="109"/>
        <end position="136"/>
    </location>
</feature>
<name>A0A1E3RL11_MYCFV</name>
<dbReference type="OrthoDB" id="4639204at2"/>
<dbReference type="EMBL" id="MIHA01000007">
    <property type="protein sequence ID" value="ODQ90112.1"/>
    <property type="molecule type" value="Genomic_DNA"/>
</dbReference>
<dbReference type="Proteomes" id="UP000094053">
    <property type="component" value="Unassembled WGS sequence"/>
</dbReference>
<proteinExistence type="predicted"/>
<protein>
    <submittedName>
        <fullName evidence="2">Uncharacterized protein</fullName>
    </submittedName>
</protein>
<keyword evidence="1" id="KW-0812">Transmembrane</keyword>
<evidence type="ECO:0000313" key="2">
    <source>
        <dbReference type="EMBL" id="ODQ90112.1"/>
    </source>
</evidence>
<keyword evidence="1" id="KW-0472">Membrane</keyword>
<feature type="transmembrane region" description="Helical" evidence="1">
    <location>
        <begin position="37"/>
        <end position="55"/>
    </location>
</feature>
<reference evidence="3" key="1">
    <citation type="submission" date="2016-09" db="EMBL/GenBank/DDBJ databases">
        <authorList>
            <person name="Greninger A.L."/>
            <person name="Jerome K.R."/>
            <person name="Mcnair B."/>
            <person name="Wallis C."/>
            <person name="Fang F."/>
        </authorList>
    </citation>
    <scope>NUCLEOTIDE SEQUENCE [LARGE SCALE GENOMIC DNA]</scope>
    <source>
        <strain evidence="3">M6</strain>
    </source>
</reference>
<comment type="caution">
    <text evidence="2">The sequence shown here is derived from an EMBL/GenBank/DDBJ whole genome shotgun (WGS) entry which is preliminary data.</text>
</comment>
<organism evidence="2 3">
    <name type="scientific">Mycolicibacterium flavescens</name>
    <name type="common">Mycobacterium flavescens</name>
    <dbReference type="NCBI Taxonomy" id="1776"/>
    <lineage>
        <taxon>Bacteria</taxon>
        <taxon>Bacillati</taxon>
        <taxon>Actinomycetota</taxon>
        <taxon>Actinomycetes</taxon>
        <taxon>Mycobacteriales</taxon>
        <taxon>Mycobacteriaceae</taxon>
        <taxon>Mycolicibacterium</taxon>
    </lineage>
</organism>